<evidence type="ECO:0000259" key="3">
    <source>
        <dbReference type="Pfam" id="PF07687"/>
    </source>
</evidence>
<dbReference type="FunFam" id="3.30.70.360:FF:000001">
    <property type="entry name" value="N-acetyldiaminopimelate deacetylase"/>
    <property type="match status" value="1"/>
</dbReference>
<dbReference type="InterPro" id="IPR011650">
    <property type="entry name" value="Peptidase_M20_dimer"/>
</dbReference>
<evidence type="ECO:0000256" key="1">
    <source>
        <dbReference type="ARBA" id="ARBA00022801"/>
    </source>
</evidence>
<feature type="binding site" evidence="2">
    <location>
        <position position="111"/>
    </location>
    <ligand>
        <name>Mn(2+)</name>
        <dbReference type="ChEBI" id="CHEBI:29035"/>
        <label>2</label>
    </ligand>
</feature>
<keyword evidence="2" id="KW-0464">Manganese</keyword>
<dbReference type="RefSeq" id="WP_371262267.1">
    <property type="nucleotide sequence ID" value="NZ_AP015029.1"/>
</dbReference>
<organism evidence="4 5">
    <name type="scientific">Pseudomonas putida</name>
    <name type="common">Arthrobacter siderocapsulatus</name>
    <dbReference type="NCBI Taxonomy" id="303"/>
    <lineage>
        <taxon>Bacteria</taxon>
        <taxon>Pseudomonadati</taxon>
        <taxon>Pseudomonadota</taxon>
        <taxon>Gammaproteobacteria</taxon>
        <taxon>Pseudomonadales</taxon>
        <taxon>Pseudomonadaceae</taxon>
        <taxon>Pseudomonas</taxon>
    </lineage>
</organism>
<dbReference type="SUPFAM" id="SSF55031">
    <property type="entry name" value="Bacterial exopeptidase dimerisation domain"/>
    <property type="match status" value="1"/>
</dbReference>
<dbReference type="Gene3D" id="3.30.70.360">
    <property type="match status" value="1"/>
</dbReference>
<feature type="binding site" evidence="2">
    <location>
        <position position="146"/>
    </location>
    <ligand>
        <name>Mn(2+)</name>
        <dbReference type="ChEBI" id="CHEBI:29035"/>
        <label>2</label>
    </ligand>
</feature>
<dbReference type="AlphaFoldDB" id="A0A1L7NBU3"/>
<name>A0A1L7NBU3_PSEPU</name>
<dbReference type="NCBIfam" id="TIGR01891">
    <property type="entry name" value="amidohydrolases"/>
    <property type="match status" value="1"/>
</dbReference>
<evidence type="ECO:0000313" key="5">
    <source>
        <dbReference type="Proteomes" id="UP000218731"/>
    </source>
</evidence>
<keyword evidence="2" id="KW-0479">Metal-binding</keyword>
<dbReference type="GO" id="GO:0046872">
    <property type="term" value="F:metal ion binding"/>
    <property type="evidence" value="ECO:0007669"/>
    <property type="project" value="UniProtKB-KW"/>
</dbReference>
<dbReference type="GO" id="GO:0019877">
    <property type="term" value="P:diaminopimelate biosynthetic process"/>
    <property type="evidence" value="ECO:0007669"/>
    <property type="project" value="UniProtKB-ARBA"/>
</dbReference>
<keyword evidence="1 4" id="KW-0378">Hydrolase</keyword>
<sequence>MGTLNMTVFQNDQPQAPAAELDEFVVIRRQIHAAPELGGDTPDTAALVADKLQAWGYEVHRNVGGHGVVGVLQVGESPRSIGLRADMDALPMSEKNPFAHASKIPGRMHACGHDGHTAILLAAAAQLAATRNFNGTLNVIFQPDEEGLAGARAMIDDGLFERFPCDSVYALHNMPGMPVGTCVVQTGPTMASSERVSIRITGKGGHGAMPELSVDPVMALNSLISGIQTIKSRNLSVEDYAVISIGMIQAGTVYNIIPDEASMLLSVRTDTAETQQKINSRIDALARGHAESFGVEIDVQFTQLAPALCNSDHESALLRESLRPLFADGSLLDKMPKKVMGTEDFAYMLQARPGCYFMLGNGTGEFHGCSVHNPHYDFNDALVKIGADCWVKWVQDYLR</sequence>
<dbReference type="Pfam" id="PF01546">
    <property type="entry name" value="Peptidase_M20"/>
    <property type="match status" value="1"/>
</dbReference>
<dbReference type="InterPro" id="IPR017439">
    <property type="entry name" value="Amidohydrolase"/>
</dbReference>
<dbReference type="Proteomes" id="UP000218731">
    <property type="component" value="Chromosome 1"/>
</dbReference>
<comment type="cofactor">
    <cofactor evidence="2">
        <name>Mn(2+)</name>
        <dbReference type="ChEBI" id="CHEBI:29035"/>
    </cofactor>
    <text evidence="2">The Mn(2+) ion enhances activity.</text>
</comment>
<dbReference type="CDD" id="cd05666">
    <property type="entry name" value="M20_Acy1-like"/>
    <property type="match status" value="1"/>
</dbReference>
<protein>
    <submittedName>
        <fullName evidence="4">Amidohydrolase</fullName>
    </submittedName>
</protein>
<dbReference type="PIRSF" id="PIRSF005962">
    <property type="entry name" value="Pept_M20D_amidohydro"/>
    <property type="match status" value="1"/>
</dbReference>
<dbReference type="Pfam" id="PF07687">
    <property type="entry name" value="M20_dimer"/>
    <property type="match status" value="1"/>
</dbReference>
<dbReference type="GO" id="GO:0050118">
    <property type="term" value="F:N-acetyldiaminopimelate deacetylase activity"/>
    <property type="evidence" value="ECO:0007669"/>
    <property type="project" value="UniProtKB-ARBA"/>
</dbReference>
<dbReference type="PANTHER" id="PTHR11014">
    <property type="entry name" value="PEPTIDASE M20 FAMILY MEMBER"/>
    <property type="match status" value="1"/>
</dbReference>
<dbReference type="Gene3D" id="3.40.630.10">
    <property type="entry name" value="Zn peptidases"/>
    <property type="match status" value="1"/>
</dbReference>
<dbReference type="SUPFAM" id="SSF53187">
    <property type="entry name" value="Zn-dependent exopeptidases"/>
    <property type="match status" value="1"/>
</dbReference>
<feature type="domain" description="Peptidase M20 dimerisation" evidence="3">
    <location>
        <begin position="196"/>
        <end position="290"/>
    </location>
</feature>
<reference evidence="4 5" key="1">
    <citation type="submission" date="2015-11" db="EMBL/GenBank/DDBJ databases">
        <title>Complete genome sequencing of a biphenyl-degrading bacterium, Pseudomonas putida KF715 (=NBRC110667).</title>
        <authorList>
            <person name="Suenaga H."/>
            <person name="Fujihara N."/>
            <person name="Watanabe T."/>
            <person name="Hirose J."/>
            <person name="Kimura N."/>
            <person name="Yamazoe A."/>
            <person name="Hosoyama A."/>
            <person name="Shimodaira J."/>
            <person name="Furukawa K."/>
        </authorList>
    </citation>
    <scope>NUCLEOTIDE SEQUENCE [LARGE SCALE GENOMIC DNA]</scope>
    <source>
        <strain evidence="4 5">KF715</strain>
    </source>
</reference>
<feature type="binding site" evidence="2">
    <location>
        <position position="372"/>
    </location>
    <ligand>
        <name>Mn(2+)</name>
        <dbReference type="ChEBI" id="CHEBI:29035"/>
        <label>2</label>
    </ligand>
</feature>
<dbReference type="PANTHER" id="PTHR11014:SF63">
    <property type="entry name" value="METALLOPEPTIDASE, PUTATIVE (AFU_ORTHOLOGUE AFUA_6G09600)-RELATED"/>
    <property type="match status" value="1"/>
</dbReference>
<evidence type="ECO:0000313" key="4">
    <source>
        <dbReference type="EMBL" id="BAW22903.1"/>
    </source>
</evidence>
<dbReference type="InterPro" id="IPR002933">
    <property type="entry name" value="Peptidase_M20"/>
</dbReference>
<dbReference type="EMBL" id="AP015029">
    <property type="protein sequence ID" value="BAW22903.1"/>
    <property type="molecule type" value="Genomic_DNA"/>
</dbReference>
<dbReference type="InterPro" id="IPR036264">
    <property type="entry name" value="Bact_exopeptidase_dim_dom"/>
</dbReference>
<feature type="binding site" evidence="2">
    <location>
        <position position="172"/>
    </location>
    <ligand>
        <name>Mn(2+)</name>
        <dbReference type="ChEBI" id="CHEBI:29035"/>
        <label>2</label>
    </ligand>
</feature>
<proteinExistence type="predicted"/>
<accession>A0A1L7NBU3</accession>
<gene>
    <name evidence="4" type="ORF">KF715C_ch23300</name>
</gene>
<feature type="binding site" evidence="2">
    <location>
        <position position="113"/>
    </location>
    <ligand>
        <name>Mn(2+)</name>
        <dbReference type="ChEBI" id="CHEBI:29035"/>
        <label>2</label>
    </ligand>
</feature>
<evidence type="ECO:0000256" key="2">
    <source>
        <dbReference type="PIRSR" id="PIRSR005962-1"/>
    </source>
</evidence>